<dbReference type="EMBL" id="ANNX02000020">
    <property type="protein sequence ID" value="KYC41558.1"/>
    <property type="molecule type" value="Genomic_DNA"/>
</dbReference>
<organism evidence="3 4">
    <name type="scientific">Scytonema hofmannii PCC 7110</name>
    <dbReference type="NCBI Taxonomy" id="128403"/>
    <lineage>
        <taxon>Bacteria</taxon>
        <taxon>Bacillati</taxon>
        <taxon>Cyanobacteriota</taxon>
        <taxon>Cyanophyceae</taxon>
        <taxon>Nostocales</taxon>
        <taxon>Scytonemataceae</taxon>
        <taxon>Scytonema</taxon>
    </lineage>
</organism>
<proteinExistence type="predicted"/>
<dbReference type="InterPro" id="IPR001296">
    <property type="entry name" value="Glyco_trans_1"/>
</dbReference>
<dbReference type="RefSeq" id="WP_017746443.1">
    <property type="nucleotide sequence ID" value="NZ_KQ976354.1"/>
</dbReference>
<keyword evidence="4" id="KW-1185">Reference proteome</keyword>
<dbReference type="OrthoDB" id="9806653at2"/>
<dbReference type="CDD" id="cd03801">
    <property type="entry name" value="GT4_PimA-like"/>
    <property type="match status" value="1"/>
</dbReference>
<sequence>MSKKTVAIFDLCVTSNSPIGSCLLQMIRGLCEDYQFVVFADKFENPAPDRIKWIRVPLPEKPVFLRFMAFNWLAPQYYRNYVRVEGEPQIVIGTEGEFPNCDICYAHFCHKAYLKRFPNKASFPRRFARSINRRFNASQEVKAYTHAETIVVPSKGLANELTQVYGSLLEKKIKRIPNPVDVEHFTRPQTFDSQLMRTKLGLSSEDVVLVFAALGDFDRKGLKPLLEALAILKNPQAKLLIVGGNHSEIKEYAAIRDRLEIAEKVVFLGFQSDVRPYLWLSDLFVFPSNYEVFPLVTLQAAVASLPIIATKVYGVEEFLQNGVNGWLIERDAKCIAETLKVALTDRERLLQMGVAAHHKASEYNKTVFVERWHTVLSSLV</sequence>
<protein>
    <recommendedName>
        <fullName evidence="5">Glycosyl transferase family 1</fullName>
    </recommendedName>
</protein>
<reference evidence="3 4" key="1">
    <citation type="journal article" date="2013" name="Genome Biol. Evol.">
        <title>Genomes of Stigonematalean cyanobacteria (subsection V) and the evolution of oxygenic photosynthesis from prokaryotes to plastids.</title>
        <authorList>
            <person name="Dagan T."/>
            <person name="Roettger M."/>
            <person name="Stucken K."/>
            <person name="Landan G."/>
            <person name="Koch R."/>
            <person name="Major P."/>
            <person name="Gould S.B."/>
            <person name="Goremykin V.V."/>
            <person name="Rippka R."/>
            <person name="Tandeau de Marsac N."/>
            <person name="Gugger M."/>
            <person name="Lockhart P.J."/>
            <person name="Allen J.F."/>
            <person name="Brune I."/>
            <person name="Maus I."/>
            <person name="Puhler A."/>
            <person name="Martin W.F."/>
        </authorList>
    </citation>
    <scope>NUCLEOTIDE SEQUENCE [LARGE SCALE GENOMIC DNA]</scope>
    <source>
        <strain evidence="3 4">PCC 7110</strain>
    </source>
</reference>
<evidence type="ECO:0000313" key="3">
    <source>
        <dbReference type="EMBL" id="KYC41558.1"/>
    </source>
</evidence>
<feature type="domain" description="Glycosyltransferase subfamily 4-like N-terminal" evidence="2">
    <location>
        <begin position="22"/>
        <end position="183"/>
    </location>
</feature>
<evidence type="ECO:0008006" key="5">
    <source>
        <dbReference type="Google" id="ProtNLM"/>
    </source>
</evidence>
<feature type="domain" description="Glycosyl transferase family 1" evidence="1">
    <location>
        <begin position="199"/>
        <end position="356"/>
    </location>
</feature>
<dbReference type="GO" id="GO:0016757">
    <property type="term" value="F:glycosyltransferase activity"/>
    <property type="evidence" value="ECO:0007669"/>
    <property type="project" value="InterPro"/>
</dbReference>
<comment type="caution">
    <text evidence="3">The sequence shown here is derived from an EMBL/GenBank/DDBJ whole genome shotgun (WGS) entry which is preliminary data.</text>
</comment>
<dbReference type="AlphaFoldDB" id="A0A139XA24"/>
<dbReference type="Pfam" id="PF00534">
    <property type="entry name" value="Glycos_transf_1"/>
    <property type="match status" value="1"/>
</dbReference>
<dbReference type="PANTHER" id="PTHR12526">
    <property type="entry name" value="GLYCOSYLTRANSFERASE"/>
    <property type="match status" value="1"/>
</dbReference>
<dbReference type="InterPro" id="IPR028098">
    <property type="entry name" value="Glyco_trans_4-like_N"/>
</dbReference>
<accession>A0A139XA24</accession>
<dbReference type="Pfam" id="PF13439">
    <property type="entry name" value="Glyco_transf_4"/>
    <property type="match status" value="1"/>
</dbReference>
<dbReference type="Gene3D" id="3.40.50.2000">
    <property type="entry name" value="Glycogen Phosphorylase B"/>
    <property type="match status" value="2"/>
</dbReference>
<name>A0A139XA24_9CYAN</name>
<evidence type="ECO:0000259" key="2">
    <source>
        <dbReference type="Pfam" id="PF13439"/>
    </source>
</evidence>
<dbReference type="STRING" id="128403.WA1_16025"/>
<dbReference type="Proteomes" id="UP000076925">
    <property type="component" value="Unassembled WGS sequence"/>
</dbReference>
<evidence type="ECO:0000259" key="1">
    <source>
        <dbReference type="Pfam" id="PF00534"/>
    </source>
</evidence>
<dbReference type="SUPFAM" id="SSF53756">
    <property type="entry name" value="UDP-Glycosyltransferase/glycogen phosphorylase"/>
    <property type="match status" value="1"/>
</dbReference>
<evidence type="ECO:0000313" key="4">
    <source>
        <dbReference type="Proteomes" id="UP000076925"/>
    </source>
</evidence>
<gene>
    <name evidence="3" type="ORF">WA1_16025</name>
</gene>